<organism evidence="1 2">
    <name type="scientific">Sphaerodactylus townsendi</name>
    <dbReference type="NCBI Taxonomy" id="933632"/>
    <lineage>
        <taxon>Eukaryota</taxon>
        <taxon>Metazoa</taxon>
        <taxon>Chordata</taxon>
        <taxon>Craniata</taxon>
        <taxon>Vertebrata</taxon>
        <taxon>Euteleostomi</taxon>
        <taxon>Lepidosauria</taxon>
        <taxon>Squamata</taxon>
        <taxon>Bifurcata</taxon>
        <taxon>Gekkota</taxon>
        <taxon>Sphaerodactylidae</taxon>
        <taxon>Sphaerodactylus</taxon>
    </lineage>
</organism>
<keyword evidence="1" id="KW-0645">Protease</keyword>
<protein>
    <submittedName>
        <fullName evidence="1">A disintegrin and metalloproteinase with thrombospondin motifs 12</fullName>
    </submittedName>
</protein>
<name>A0ACB8EPA5_9SAUR</name>
<evidence type="ECO:0000313" key="1">
    <source>
        <dbReference type="EMBL" id="KAH7994500.1"/>
    </source>
</evidence>
<keyword evidence="1" id="KW-0482">Metalloprotease</keyword>
<sequence>MVFVSIGGKLAGIRGYVNIGLIPKGARNIRVVEVAEAGNFLALRSKDPEKYYLNGGFIIQWNGDYKVAGTIFQYDRKGDLENLTAAGPTNESLWLQLLFQENNPGIKYEYTVRKGWNSENEVEEPEYFWQYGSWTGCSVTCGKGHAVSPRPESNMETGVA</sequence>
<dbReference type="Proteomes" id="UP000827872">
    <property type="component" value="Linkage Group LG07"/>
</dbReference>
<accession>A0ACB8EPA5</accession>
<proteinExistence type="predicted"/>
<keyword evidence="1" id="KW-0378">Hydrolase</keyword>
<evidence type="ECO:0000313" key="2">
    <source>
        <dbReference type="Proteomes" id="UP000827872"/>
    </source>
</evidence>
<keyword evidence="2" id="KW-1185">Reference proteome</keyword>
<comment type="caution">
    <text evidence="1">The sequence shown here is derived from an EMBL/GenBank/DDBJ whole genome shotgun (WGS) entry which is preliminary data.</text>
</comment>
<dbReference type="EMBL" id="CM037620">
    <property type="protein sequence ID" value="KAH7994500.1"/>
    <property type="molecule type" value="Genomic_DNA"/>
</dbReference>
<reference evidence="1" key="1">
    <citation type="submission" date="2021-08" db="EMBL/GenBank/DDBJ databases">
        <title>The first chromosome-level gecko genome reveals the dynamic sex chromosomes of Neotropical dwarf geckos (Sphaerodactylidae: Sphaerodactylus).</title>
        <authorList>
            <person name="Pinto B.J."/>
            <person name="Keating S.E."/>
            <person name="Gamble T."/>
        </authorList>
    </citation>
    <scope>NUCLEOTIDE SEQUENCE</scope>
    <source>
        <strain evidence="1">TG3544</strain>
    </source>
</reference>
<gene>
    <name evidence="1" type="primary">ADAMTS12_1</name>
    <name evidence="1" type="ORF">K3G42_008477</name>
</gene>